<dbReference type="RefSeq" id="WP_211952221.1">
    <property type="nucleotide sequence ID" value="NZ_CAJPVI010000004.1"/>
</dbReference>
<accession>A0ABN7PTW1</accession>
<dbReference type="PANTHER" id="PTHR35008">
    <property type="entry name" value="BLL4482 PROTEIN-RELATED"/>
    <property type="match status" value="1"/>
</dbReference>
<evidence type="ECO:0000256" key="4">
    <source>
        <dbReference type="PROSITE-ProRule" id="PRU00433"/>
    </source>
</evidence>
<evidence type="ECO:0000313" key="8">
    <source>
        <dbReference type="Proteomes" id="UP000672657"/>
    </source>
</evidence>
<proteinExistence type="predicted"/>
<feature type="domain" description="Cytochrome c" evidence="6">
    <location>
        <begin position="129"/>
        <end position="220"/>
    </location>
</feature>
<name>A0ABN7PTW1_9BURK</name>
<dbReference type="SUPFAM" id="SSF46626">
    <property type="entry name" value="Cytochrome c"/>
    <property type="match status" value="1"/>
</dbReference>
<keyword evidence="5" id="KW-0812">Transmembrane</keyword>
<evidence type="ECO:0000256" key="1">
    <source>
        <dbReference type="ARBA" id="ARBA00022617"/>
    </source>
</evidence>
<dbReference type="InterPro" id="IPR036909">
    <property type="entry name" value="Cyt_c-like_dom_sf"/>
</dbReference>
<reference evidence="7 8" key="1">
    <citation type="submission" date="2021-03" db="EMBL/GenBank/DDBJ databases">
        <authorList>
            <person name="Peeters C."/>
        </authorList>
    </citation>
    <scope>NUCLEOTIDE SEQUENCE [LARGE SCALE GENOMIC DNA]</scope>
    <source>
        <strain evidence="7 8">LMG 26411</strain>
    </source>
</reference>
<feature type="transmembrane region" description="Helical" evidence="5">
    <location>
        <begin position="90"/>
        <end position="114"/>
    </location>
</feature>
<keyword evidence="1 4" id="KW-0349">Heme</keyword>
<evidence type="ECO:0000313" key="7">
    <source>
        <dbReference type="EMBL" id="CAG2134765.1"/>
    </source>
</evidence>
<keyword evidence="2 4" id="KW-0479">Metal-binding</keyword>
<dbReference type="PANTHER" id="PTHR35008:SF8">
    <property type="entry name" value="ALCOHOL DEHYDROGENASE CYTOCHROME C SUBUNIT"/>
    <property type="match status" value="1"/>
</dbReference>
<evidence type="ECO:0000256" key="2">
    <source>
        <dbReference type="ARBA" id="ARBA00022723"/>
    </source>
</evidence>
<dbReference type="Pfam" id="PF13442">
    <property type="entry name" value="Cytochrome_CBB3"/>
    <property type="match status" value="1"/>
</dbReference>
<dbReference type="InterPro" id="IPR051459">
    <property type="entry name" value="Cytochrome_c-type_DH"/>
</dbReference>
<keyword evidence="8" id="KW-1185">Reference proteome</keyword>
<dbReference type="InterPro" id="IPR009056">
    <property type="entry name" value="Cyt_c-like_dom"/>
</dbReference>
<comment type="caution">
    <text evidence="7">The sequence shown here is derived from an EMBL/GenBank/DDBJ whole genome shotgun (WGS) entry which is preliminary data.</text>
</comment>
<gene>
    <name evidence="7" type="ORF">LMG26411_01018</name>
</gene>
<dbReference type="Gene3D" id="1.10.760.10">
    <property type="entry name" value="Cytochrome c-like domain"/>
    <property type="match status" value="1"/>
</dbReference>
<sequence length="394" mass="41713">MNGLPAQAWLNTLLVLLQDAQLALLQLWHALGLTGDSHGQPAWPWARRIAGETLLIDLGLARQLAWSLGVLAVTLVLVVLAVAWRRHRGVLLAVAALALILAPWPSPSLLLSAAAPTSFHTSPTGFSVNAIARGAEVYAHHCAACHGEDGRGEGPLAASLSRWPPTLVSPLLARRADGDLFWHVVDGMRDARGQATMPAFGGAISDADTWAVLDYMKALAAGTGAVANGSWPTPLLLPDTPVRCGDDAPLTLAQWRGGQRVRVVAFDGDPQSLPGLDPRFQTLLLTRDGTVPRDIPQLRADCVAASSQAWGAFARIAGVSIDKLGGTELLADRDGWLRARGAPGERGWSEADMVCKSGTPARESRGLAGLDGLTALLLKMDAERVRFVKGGFVH</sequence>
<evidence type="ECO:0000256" key="3">
    <source>
        <dbReference type="ARBA" id="ARBA00023004"/>
    </source>
</evidence>
<keyword evidence="5" id="KW-1133">Transmembrane helix</keyword>
<evidence type="ECO:0000259" key="6">
    <source>
        <dbReference type="PROSITE" id="PS51007"/>
    </source>
</evidence>
<evidence type="ECO:0000256" key="5">
    <source>
        <dbReference type="SAM" id="Phobius"/>
    </source>
</evidence>
<dbReference type="EMBL" id="CAJPVI010000004">
    <property type="protein sequence ID" value="CAG2134765.1"/>
    <property type="molecule type" value="Genomic_DNA"/>
</dbReference>
<keyword evidence="5" id="KW-0472">Membrane</keyword>
<protein>
    <recommendedName>
        <fullName evidence="6">Cytochrome c domain-containing protein</fullName>
    </recommendedName>
</protein>
<organism evidence="7 8">
    <name type="scientific">Cupriavidus numazuensis</name>
    <dbReference type="NCBI Taxonomy" id="221992"/>
    <lineage>
        <taxon>Bacteria</taxon>
        <taxon>Pseudomonadati</taxon>
        <taxon>Pseudomonadota</taxon>
        <taxon>Betaproteobacteria</taxon>
        <taxon>Burkholderiales</taxon>
        <taxon>Burkholderiaceae</taxon>
        <taxon>Cupriavidus</taxon>
    </lineage>
</organism>
<dbReference type="Proteomes" id="UP000672657">
    <property type="component" value="Unassembled WGS sequence"/>
</dbReference>
<keyword evidence="3 4" id="KW-0408">Iron</keyword>
<feature type="transmembrane region" description="Helical" evidence="5">
    <location>
        <begin position="64"/>
        <end position="83"/>
    </location>
</feature>
<dbReference type="PROSITE" id="PS51007">
    <property type="entry name" value="CYTC"/>
    <property type="match status" value="1"/>
</dbReference>